<reference evidence="2 3" key="1">
    <citation type="journal article" date="2019" name="Int. J. Syst. Evol. Microbiol.">
        <title>The Global Catalogue of Microorganisms (GCM) 10K type strain sequencing project: providing services to taxonomists for standard genome sequencing and annotation.</title>
        <authorList>
            <consortium name="The Broad Institute Genomics Platform"/>
            <consortium name="The Broad Institute Genome Sequencing Center for Infectious Disease"/>
            <person name="Wu L."/>
            <person name="Ma J."/>
        </authorList>
    </citation>
    <scope>NUCLEOTIDE SEQUENCE [LARGE SCALE GENOMIC DNA]</scope>
    <source>
        <strain evidence="2 3">JCM 16014</strain>
    </source>
</reference>
<evidence type="ECO:0008006" key="4">
    <source>
        <dbReference type="Google" id="ProtNLM"/>
    </source>
</evidence>
<gene>
    <name evidence="2" type="ORF">GCM10009839_55400</name>
</gene>
<keyword evidence="1" id="KW-0732">Signal</keyword>
<accession>A0ABN2UX25</accession>
<feature type="chain" id="PRO_5045589882" description="Secreted protein" evidence="1">
    <location>
        <begin position="18"/>
        <end position="101"/>
    </location>
</feature>
<comment type="caution">
    <text evidence="2">The sequence shown here is derived from an EMBL/GenBank/DDBJ whole genome shotgun (WGS) entry which is preliminary data.</text>
</comment>
<dbReference type="EMBL" id="BAAAQN010000037">
    <property type="protein sequence ID" value="GAA2044592.1"/>
    <property type="molecule type" value="Genomic_DNA"/>
</dbReference>
<organism evidence="2 3">
    <name type="scientific">Catenulispora yoronensis</name>
    <dbReference type="NCBI Taxonomy" id="450799"/>
    <lineage>
        <taxon>Bacteria</taxon>
        <taxon>Bacillati</taxon>
        <taxon>Actinomycetota</taxon>
        <taxon>Actinomycetes</taxon>
        <taxon>Catenulisporales</taxon>
        <taxon>Catenulisporaceae</taxon>
        <taxon>Catenulispora</taxon>
    </lineage>
</organism>
<keyword evidence="3" id="KW-1185">Reference proteome</keyword>
<feature type="signal peptide" evidence="1">
    <location>
        <begin position="1"/>
        <end position="17"/>
    </location>
</feature>
<protein>
    <recommendedName>
        <fullName evidence="4">Secreted protein</fullName>
    </recommendedName>
</protein>
<name>A0ABN2UX25_9ACTN</name>
<dbReference type="Proteomes" id="UP001500751">
    <property type="component" value="Unassembled WGS sequence"/>
</dbReference>
<evidence type="ECO:0000313" key="3">
    <source>
        <dbReference type="Proteomes" id="UP001500751"/>
    </source>
</evidence>
<sequence length="101" mass="10343">MPAALAALAVVAVMALRAPLGSVCGGSVCRGAVVRWCGGAVVRWCGDSVCGGGADPRAVPDAIILQLRRVRNYSTCARRVTKSDGSGFTPHSSGFLKVPMV</sequence>
<proteinExistence type="predicted"/>
<evidence type="ECO:0000313" key="2">
    <source>
        <dbReference type="EMBL" id="GAA2044592.1"/>
    </source>
</evidence>
<evidence type="ECO:0000256" key="1">
    <source>
        <dbReference type="SAM" id="SignalP"/>
    </source>
</evidence>